<reference evidence="5" key="1">
    <citation type="journal article" date="2020" name="mSystems">
        <title>Genome- and Community-Level Interaction Insights into Carbon Utilization and Element Cycling Functions of Hydrothermarchaeota in Hydrothermal Sediment.</title>
        <authorList>
            <person name="Zhou Z."/>
            <person name="Liu Y."/>
            <person name="Xu W."/>
            <person name="Pan J."/>
            <person name="Luo Z.H."/>
            <person name="Li M."/>
        </authorList>
    </citation>
    <scope>NUCLEOTIDE SEQUENCE [LARGE SCALE GENOMIC DNA]</scope>
    <source>
        <strain evidence="5">SpSt-716</strain>
    </source>
</reference>
<dbReference type="Gene3D" id="3.30.70.270">
    <property type="match status" value="1"/>
</dbReference>
<dbReference type="PANTHER" id="PTHR45138:SF9">
    <property type="entry name" value="DIGUANYLATE CYCLASE DGCM-RELATED"/>
    <property type="match status" value="1"/>
</dbReference>
<evidence type="ECO:0000259" key="4">
    <source>
        <dbReference type="PROSITE" id="PS50887"/>
    </source>
</evidence>
<evidence type="ECO:0000313" key="5">
    <source>
        <dbReference type="EMBL" id="HGI74693.1"/>
    </source>
</evidence>
<comment type="catalytic activity">
    <reaction evidence="2">
        <text>2 GTP = 3',3'-c-di-GMP + 2 diphosphate</text>
        <dbReference type="Rhea" id="RHEA:24898"/>
        <dbReference type="ChEBI" id="CHEBI:33019"/>
        <dbReference type="ChEBI" id="CHEBI:37565"/>
        <dbReference type="ChEBI" id="CHEBI:58805"/>
        <dbReference type="EC" id="2.7.7.65"/>
    </reaction>
</comment>
<feature type="transmembrane region" description="Helical" evidence="3">
    <location>
        <begin position="36"/>
        <end position="56"/>
    </location>
</feature>
<dbReference type="EMBL" id="DTEN01000130">
    <property type="protein sequence ID" value="HGI74693.1"/>
    <property type="molecule type" value="Genomic_DNA"/>
</dbReference>
<feature type="transmembrane region" description="Helical" evidence="3">
    <location>
        <begin position="62"/>
        <end position="85"/>
    </location>
</feature>
<comment type="caution">
    <text evidence="5">The sequence shown here is derived from an EMBL/GenBank/DDBJ whole genome shotgun (WGS) entry which is preliminary data.</text>
</comment>
<dbReference type="InterPro" id="IPR043128">
    <property type="entry name" value="Rev_trsase/Diguanyl_cyclase"/>
</dbReference>
<dbReference type="InterPro" id="IPR000160">
    <property type="entry name" value="GGDEF_dom"/>
</dbReference>
<dbReference type="GO" id="GO:0052621">
    <property type="term" value="F:diguanylate cyclase activity"/>
    <property type="evidence" value="ECO:0007669"/>
    <property type="project" value="UniProtKB-EC"/>
</dbReference>
<dbReference type="InterPro" id="IPR050469">
    <property type="entry name" value="Diguanylate_Cyclase"/>
</dbReference>
<dbReference type="Pfam" id="PF00990">
    <property type="entry name" value="GGDEF"/>
    <property type="match status" value="1"/>
</dbReference>
<feature type="domain" description="GGDEF" evidence="4">
    <location>
        <begin position="177"/>
        <end position="305"/>
    </location>
</feature>
<evidence type="ECO:0000256" key="2">
    <source>
        <dbReference type="ARBA" id="ARBA00034247"/>
    </source>
</evidence>
<organism evidence="5">
    <name type="scientific">Candidatus Caldatribacterium californiense</name>
    <dbReference type="NCBI Taxonomy" id="1454726"/>
    <lineage>
        <taxon>Bacteria</taxon>
        <taxon>Pseudomonadati</taxon>
        <taxon>Atribacterota</taxon>
        <taxon>Atribacteria</taxon>
        <taxon>Atribacterales</taxon>
        <taxon>Candidatus Caldatribacteriaceae</taxon>
        <taxon>Candidatus Caldatribacterium</taxon>
    </lineage>
</organism>
<dbReference type="GO" id="GO:0043709">
    <property type="term" value="P:cell adhesion involved in single-species biofilm formation"/>
    <property type="evidence" value="ECO:0007669"/>
    <property type="project" value="TreeGrafter"/>
</dbReference>
<dbReference type="InterPro" id="IPR029787">
    <property type="entry name" value="Nucleotide_cyclase"/>
</dbReference>
<dbReference type="AlphaFoldDB" id="A0A7V3YL69"/>
<dbReference type="GO" id="GO:0005886">
    <property type="term" value="C:plasma membrane"/>
    <property type="evidence" value="ECO:0007669"/>
    <property type="project" value="TreeGrafter"/>
</dbReference>
<keyword evidence="3" id="KW-0472">Membrane</keyword>
<name>A0A7V3YL69_9BACT</name>
<dbReference type="SMART" id="SM00267">
    <property type="entry name" value="GGDEF"/>
    <property type="match status" value="1"/>
</dbReference>
<proteinExistence type="predicted"/>
<keyword evidence="3" id="KW-0812">Transmembrane</keyword>
<evidence type="ECO:0000256" key="1">
    <source>
        <dbReference type="ARBA" id="ARBA00012528"/>
    </source>
</evidence>
<dbReference type="PANTHER" id="PTHR45138">
    <property type="entry name" value="REGULATORY COMPONENTS OF SENSORY TRANSDUCTION SYSTEM"/>
    <property type="match status" value="1"/>
</dbReference>
<dbReference type="SUPFAM" id="SSF55073">
    <property type="entry name" value="Nucleotide cyclase"/>
    <property type="match status" value="1"/>
</dbReference>
<dbReference type="CDD" id="cd01949">
    <property type="entry name" value="GGDEF"/>
    <property type="match status" value="1"/>
</dbReference>
<dbReference type="GO" id="GO:1902201">
    <property type="term" value="P:negative regulation of bacterial-type flagellum-dependent cell motility"/>
    <property type="evidence" value="ECO:0007669"/>
    <property type="project" value="TreeGrafter"/>
</dbReference>
<accession>A0A7V3YL69</accession>
<dbReference type="NCBIfam" id="TIGR00254">
    <property type="entry name" value="GGDEF"/>
    <property type="match status" value="1"/>
</dbReference>
<gene>
    <name evidence="5" type="ORF">ENU96_03310</name>
</gene>
<dbReference type="PROSITE" id="PS50887">
    <property type="entry name" value="GGDEF"/>
    <property type="match status" value="1"/>
</dbReference>
<sequence length="305" mass="34266">MKFRRGVLRKVGAMASRLRETVSAFLALRHRNPGMFSLFVILGEALLWFLAFPVLPPVRWDPVYVVVTLGLFIPVFFSFPLVSLLKHWPGELGWWLLVSGVATESFDQFTEEPVFFGAVLPAVCAISGWSLLAWAIHRSFRLAREQSFRDPLTGLYNRAYFEREIPRLLERVYREGIPFALALLDCDGLKAINDCYSHGFGDLALCLLGESLREGSRKSDILIRYGGDEFLLVLPGASCEEAEKVIARIQKILDEKTKFLPCPFGFSAGVISWTPGEEPLDLAALFAQADAAMYAAKRERKLSLE</sequence>
<protein>
    <recommendedName>
        <fullName evidence="1">diguanylate cyclase</fullName>
        <ecNumber evidence="1">2.7.7.65</ecNumber>
    </recommendedName>
</protein>
<keyword evidence="3" id="KW-1133">Transmembrane helix</keyword>
<feature type="transmembrane region" description="Helical" evidence="3">
    <location>
        <begin position="115"/>
        <end position="136"/>
    </location>
</feature>
<dbReference type="EC" id="2.7.7.65" evidence="1"/>
<evidence type="ECO:0000256" key="3">
    <source>
        <dbReference type="SAM" id="Phobius"/>
    </source>
</evidence>